<dbReference type="EMBL" id="CP019912">
    <property type="protein sequence ID" value="AQW32084.1"/>
    <property type="molecule type" value="Genomic_DNA"/>
</dbReference>
<dbReference type="InterPro" id="IPR008928">
    <property type="entry name" value="6-hairpin_glycosidase_sf"/>
</dbReference>
<reference evidence="1 2" key="1">
    <citation type="submission" date="2017-02" db="EMBL/GenBank/DDBJ databases">
        <title>Blood Disease Bacterium A2-HR MARDI.</title>
        <authorList>
            <person name="Badrun R."/>
            <person name="Abu Bakar N."/>
            <person name="Laboh R."/>
        </authorList>
    </citation>
    <scope>NUCLEOTIDE SEQUENCE [LARGE SCALE GENOMIC DNA]</scope>
    <source>
        <strain evidence="1 2">A2-HR MARDI</strain>
        <plasmid evidence="2">Plasmid</plasmid>
    </source>
</reference>
<dbReference type="Proteomes" id="UP000189628">
    <property type="component" value="Plasmid unnamed"/>
</dbReference>
<proteinExistence type="predicted"/>
<evidence type="ECO:0000313" key="1">
    <source>
        <dbReference type="EMBL" id="AQW32084.1"/>
    </source>
</evidence>
<sequence length="398" mass="42272">MRAGARSEANTMNAEVAPSEGSLSRAEIMAALDALCARMDGIEARCPDGFPLYSPGTADDWTTSSGGSWVGGFWAGCWWLRARLGGSASGARKALRICQRLAPKMHADSVHRAMLFWYGAALGAQWCGNGEAHGLAREAAGALAASYDPVLRCIPTGTAIGGGSNGSRRIVVDALAPVVGLLTLDHNAELETVARRHTDTLIATCFIEQGACHAEAVHAHGVWRPIDRAGVWSRGQAWAMLGLAAASARWGQPYTAHLRMACEDWRRSRPRATPPDRLDEPSGLVDPSATLIAALAMRSLAARDPEEAGWKAVSESLIAAVVRSRYLTGSRDAGVPAGMFWGACYRTGPDRRELVESAWSTFLLMQALCSLAGVIDTDPCGGPNPSFRMSSTTGENPQ</sequence>
<geneLocation type="plasmid" evidence="1">
    <name>unnamed</name>
</geneLocation>
<organism evidence="1 2">
    <name type="scientific">blood disease bacterium A2-HR MARDI</name>
    <dbReference type="NCBI Taxonomy" id="1944648"/>
    <lineage>
        <taxon>Bacteria</taxon>
        <taxon>Pseudomonadati</taxon>
        <taxon>Pseudomonadota</taxon>
        <taxon>Betaproteobacteria</taxon>
        <taxon>Burkholderiales</taxon>
        <taxon>Burkholderiaceae</taxon>
        <taxon>Ralstonia</taxon>
        <taxon>Ralstonia solanacearum species complex</taxon>
    </lineage>
</organism>
<accession>A0A1U9VN31</accession>
<name>A0A1U9VN31_9RALS</name>
<evidence type="ECO:0000313" key="2">
    <source>
        <dbReference type="Proteomes" id="UP000189628"/>
    </source>
</evidence>
<dbReference type="SUPFAM" id="SSF48208">
    <property type="entry name" value="Six-hairpin glycosidases"/>
    <property type="match status" value="1"/>
</dbReference>
<dbReference type="GO" id="GO:0016787">
    <property type="term" value="F:hydrolase activity"/>
    <property type="evidence" value="ECO:0007669"/>
    <property type="project" value="UniProtKB-KW"/>
</dbReference>
<protein>
    <submittedName>
        <fullName evidence="1">Glucuronyl hydrolase</fullName>
    </submittedName>
</protein>
<dbReference type="InterPro" id="IPR012341">
    <property type="entry name" value="6hp_glycosidase-like_sf"/>
</dbReference>
<dbReference type="Gene3D" id="1.50.10.10">
    <property type="match status" value="1"/>
</dbReference>
<dbReference type="GO" id="GO:0005975">
    <property type="term" value="P:carbohydrate metabolic process"/>
    <property type="evidence" value="ECO:0007669"/>
    <property type="project" value="InterPro"/>
</dbReference>
<keyword evidence="1" id="KW-0614">Plasmid</keyword>
<dbReference type="AlphaFoldDB" id="A0A1U9VN31"/>
<gene>
    <name evidence="1" type="ORF">B0B51_19540</name>
</gene>
<keyword evidence="1" id="KW-0378">Hydrolase</keyword>